<dbReference type="InterPro" id="IPR025558">
    <property type="entry name" value="DUF4283"/>
</dbReference>
<dbReference type="PANTHER" id="PTHR31286:SF99">
    <property type="entry name" value="DUF4283 DOMAIN-CONTAINING PROTEIN"/>
    <property type="match status" value="1"/>
</dbReference>
<evidence type="ECO:0000313" key="4">
    <source>
        <dbReference type="Proteomes" id="UP000467841"/>
    </source>
</evidence>
<dbReference type="EMBL" id="CACVBM020001163">
    <property type="protein sequence ID" value="CAA7036502.1"/>
    <property type="molecule type" value="Genomic_DNA"/>
</dbReference>
<dbReference type="PANTHER" id="PTHR31286">
    <property type="entry name" value="GLYCINE-RICH CELL WALL STRUCTURAL PROTEIN 1.8-LIKE"/>
    <property type="match status" value="1"/>
</dbReference>
<accession>A0A6D2J673</accession>
<feature type="region of interest" description="Disordered" evidence="1">
    <location>
        <begin position="1"/>
        <end position="53"/>
    </location>
</feature>
<feature type="region of interest" description="Disordered" evidence="1">
    <location>
        <begin position="410"/>
        <end position="494"/>
    </location>
</feature>
<gene>
    <name evidence="3" type="ORF">MERR_LOCUS23737</name>
</gene>
<evidence type="ECO:0000313" key="3">
    <source>
        <dbReference type="EMBL" id="CAA7036502.1"/>
    </source>
</evidence>
<dbReference type="Pfam" id="PF14111">
    <property type="entry name" value="DUF4283"/>
    <property type="match status" value="1"/>
</dbReference>
<evidence type="ECO:0000256" key="1">
    <source>
        <dbReference type="SAM" id="MobiDB-lite"/>
    </source>
</evidence>
<evidence type="ECO:0000259" key="2">
    <source>
        <dbReference type="Pfam" id="PF14111"/>
    </source>
</evidence>
<proteinExistence type="predicted"/>
<protein>
    <recommendedName>
        <fullName evidence="2">DUF4283 domain-containing protein</fullName>
    </recommendedName>
</protein>
<dbReference type="AlphaFoldDB" id="A0A6D2J673"/>
<reference evidence="3" key="1">
    <citation type="submission" date="2020-01" db="EMBL/GenBank/DDBJ databases">
        <authorList>
            <person name="Mishra B."/>
        </authorList>
    </citation>
    <scope>NUCLEOTIDE SEQUENCE [LARGE SCALE GENOMIC DNA]</scope>
</reference>
<keyword evidence="4" id="KW-1185">Reference proteome</keyword>
<organism evidence="3 4">
    <name type="scientific">Microthlaspi erraticum</name>
    <dbReference type="NCBI Taxonomy" id="1685480"/>
    <lineage>
        <taxon>Eukaryota</taxon>
        <taxon>Viridiplantae</taxon>
        <taxon>Streptophyta</taxon>
        <taxon>Embryophyta</taxon>
        <taxon>Tracheophyta</taxon>
        <taxon>Spermatophyta</taxon>
        <taxon>Magnoliopsida</taxon>
        <taxon>eudicotyledons</taxon>
        <taxon>Gunneridae</taxon>
        <taxon>Pentapetalae</taxon>
        <taxon>rosids</taxon>
        <taxon>malvids</taxon>
        <taxon>Brassicales</taxon>
        <taxon>Brassicaceae</taxon>
        <taxon>Coluteocarpeae</taxon>
        <taxon>Microthlaspi</taxon>
    </lineage>
</organism>
<sequence>MESSDGARVLETNDAMIEDMPRKDQPPGEPPDGGTSWASMVSGTSSGGRPRAERLVSDEFVVERLSVEFPNGEDGEPVITIGHEVLDAMNGLWKQCMLVKVLGRNVPIVVLSRKLRELWRPQGAMSVLDLPRGFFLVRFGVEEEYMAALTGGPWKAFGSYLLVKAWSPEFDPMRNEIVTTPVWVRLSNLPVNFYHRAILLGIAKGLGKPLRVDQTTLNVERARFARVCVQVNLRHPLKGSVMVNGERYYVAYEGLTNICSGCGIYGHLIHSCPKNVPLSAVVAEEAREGEGSEVVVHANQEDGFTMVRRPRQAGAEPRRPVNFTAGKQFGNPRRALKEIPQNQGLRNIPLSNTFERLREDTGQIQLGGEGRGMKGDKENSSDSGMVIFGKNTVPSKEAVLGGDSQILNRGLEGVASERRTGPSKGPFNGGRRKPKSNQPSRGLIFGPIGHEFDSEFTTSGKRLRVESEVSGRAGGRFTGENSENGKTELGIVAG</sequence>
<dbReference type="OrthoDB" id="1106713at2759"/>
<dbReference type="Proteomes" id="UP000467841">
    <property type="component" value="Unassembled WGS sequence"/>
</dbReference>
<name>A0A6D2J673_9BRAS</name>
<feature type="domain" description="DUF4283" evidence="2">
    <location>
        <begin position="90"/>
        <end position="173"/>
    </location>
</feature>
<dbReference type="InterPro" id="IPR040256">
    <property type="entry name" value="At4g02000-like"/>
</dbReference>
<comment type="caution">
    <text evidence="3">The sequence shown here is derived from an EMBL/GenBank/DDBJ whole genome shotgun (WGS) entry which is preliminary data.</text>
</comment>